<organism evidence="2">
    <name type="scientific">Cucumis melo</name>
    <name type="common">Muskmelon</name>
    <dbReference type="NCBI Taxonomy" id="3656"/>
    <lineage>
        <taxon>Eukaryota</taxon>
        <taxon>Viridiplantae</taxon>
        <taxon>Streptophyta</taxon>
        <taxon>Embryophyta</taxon>
        <taxon>Tracheophyta</taxon>
        <taxon>Spermatophyta</taxon>
        <taxon>Magnoliopsida</taxon>
        <taxon>eudicotyledons</taxon>
        <taxon>Gunneridae</taxon>
        <taxon>Pentapetalae</taxon>
        <taxon>rosids</taxon>
        <taxon>fabids</taxon>
        <taxon>Cucurbitales</taxon>
        <taxon>Cucurbitaceae</taxon>
        <taxon>Benincaseae</taxon>
        <taxon>Cucumis</taxon>
    </lineage>
</organism>
<keyword evidence="1" id="KW-0472">Membrane</keyword>
<sequence length="81" mass="9174">MHTDYFLTPLVLCVPELLLKHAIFVIWDMIQIDGNLREFATAMLRKGLEGVRMEVAGHGFIPNTMNEMNEQEAALPCAKTK</sequence>
<keyword evidence="1" id="KW-0812">Transmembrane</keyword>
<evidence type="ECO:0000256" key="1">
    <source>
        <dbReference type="SAM" id="Phobius"/>
    </source>
</evidence>
<feature type="transmembrane region" description="Helical" evidence="1">
    <location>
        <begin position="6"/>
        <end position="27"/>
    </location>
</feature>
<reference evidence="2" key="1">
    <citation type="submission" date="2023-03" db="UniProtKB">
        <authorList>
            <consortium name="EnsemblPlants"/>
        </authorList>
    </citation>
    <scope>IDENTIFICATION</scope>
</reference>
<name>A0A9I9EF95_CUCME</name>
<protein>
    <submittedName>
        <fullName evidence="2">Uncharacterized protein</fullName>
    </submittedName>
</protein>
<accession>A0A9I9EF95</accession>
<dbReference type="AlphaFoldDB" id="A0A9I9EF95"/>
<keyword evidence="1" id="KW-1133">Transmembrane helix</keyword>
<dbReference type="EnsemblPlants" id="MELO3C032928.2.1">
    <property type="protein sequence ID" value="MELO3C032928.2.1"/>
    <property type="gene ID" value="MELO3C032928.2"/>
</dbReference>
<proteinExistence type="predicted"/>
<dbReference type="Gramene" id="MELO3C032928.2.1">
    <property type="protein sequence ID" value="MELO3C032928.2.1"/>
    <property type="gene ID" value="MELO3C032928.2"/>
</dbReference>
<evidence type="ECO:0000313" key="2">
    <source>
        <dbReference type="EnsemblPlants" id="MELO3C032928.2.1"/>
    </source>
</evidence>